<name>A0A0E9U0A0_ANGAN</name>
<dbReference type="AlphaFoldDB" id="A0A0E9U0A0"/>
<proteinExistence type="predicted"/>
<reference evidence="1" key="2">
    <citation type="journal article" date="2015" name="Fish Shellfish Immunol.">
        <title>Early steps in the European eel (Anguilla anguilla)-Vibrio vulnificus interaction in the gills: Role of the RtxA13 toxin.</title>
        <authorList>
            <person name="Callol A."/>
            <person name="Pajuelo D."/>
            <person name="Ebbesson L."/>
            <person name="Teles M."/>
            <person name="MacKenzie S."/>
            <person name="Amaro C."/>
        </authorList>
    </citation>
    <scope>NUCLEOTIDE SEQUENCE</scope>
</reference>
<organism evidence="1">
    <name type="scientific">Anguilla anguilla</name>
    <name type="common">European freshwater eel</name>
    <name type="synonym">Muraena anguilla</name>
    <dbReference type="NCBI Taxonomy" id="7936"/>
    <lineage>
        <taxon>Eukaryota</taxon>
        <taxon>Metazoa</taxon>
        <taxon>Chordata</taxon>
        <taxon>Craniata</taxon>
        <taxon>Vertebrata</taxon>
        <taxon>Euteleostomi</taxon>
        <taxon>Actinopterygii</taxon>
        <taxon>Neopterygii</taxon>
        <taxon>Teleostei</taxon>
        <taxon>Anguilliformes</taxon>
        <taxon>Anguillidae</taxon>
        <taxon>Anguilla</taxon>
    </lineage>
</organism>
<accession>A0A0E9U0A0</accession>
<evidence type="ECO:0000313" key="1">
    <source>
        <dbReference type="EMBL" id="JAH59309.1"/>
    </source>
</evidence>
<protein>
    <submittedName>
        <fullName evidence="1">Uncharacterized protein</fullName>
    </submittedName>
</protein>
<reference evidence="1" key="1">
    <citation type="submission" date="2014-11" db="EMBL/GenBank/DDBJ databases">
        <authorList>
            <person name="Amaro Gonzalez C."/>
        </authorList>
    </citation>
    <scope>NUCLEOTIDE SEQUENCE</scope>
</reference>
<sequence length="30" mass="3405">MPNETPPSSWSHPLCPLPRHCPKSVKHDEP</sequence>
<dbReference type="EMBL" id="GBXM01049268">
    <property type="protein sequence ID" value="JAH59309.1"/>
    <property type="molecule type" value="Transcribed_RNA"/>
</dbReference>